<dbReference type="AlphaFoldDB" id="A0A1F5EBY3"/>
<dbReference type="PANTHER" id="PTHR43330:SF27">
    <property type="entry name" value="METHIONINE AMINOPEPTIDASE"/>
    <property type="match status" value="1"/>
</dbReference>
<gene>
    <name evidence="8" type="ORF">A3A71_02520</name>
</gene>
<dbReference type="GO" id="GO:0046872">
    <property type="term" value="F:metal ion binding"/>
    <property type="evidence" value="ECO:0007669"/>
    <property type="project" value="UniProtKB-KW"/>
</dbReference>
<dbReference type="PANTHER" id="PTHR43330">
    <property type="entry name" value="METHIONINE AMINOPEPTIDASE"/>
    <property type="match status" value="1"/>
</dbReference>
<dbReference type="EC" id="3.4.11.18" evidence="6"/>
<dbReference type="GO" id="GO:0004239">
    <property type="term" value="F:initiator methionyl aminopeptidase activity"/>
    <property type="evidence" value="ECO:0007669"/>
    <property type="project" value="UniProtKB-EC"/>
</dbReference>
<evidence type="ECO:0000256" key="6">
    <source>
        <dbReference type="RuleBase" id="RU003653"/>
    </source>
</evidence>
<name>A0A1F5EBY3_9BACT</name>
<evidence type="ECO:0000259" key="7">
    <source>
        <dbReference type="Pfam" id="PF00557"/>
    </source>
</evidence>
<dbReference type="GO" id="GO:0005829">
    <property type="term" value="C:cytosol"/>
    <property type="evidence" value="ECO:0007669"/>
    <property type="project" value="TreeGrafter"/>
</dbReference>
<feature type="domain" description="Peptidase M24" evidence="7">
    <location>
        <begin position="9"/>
        <end position="232"/>
    </location>
</feature>
<comment type="function">
    <text evidence="1">Removes the N-terminal methionine from nascent proteins. The N-terminal methionine is often cleaved when the second residue in the primary sequence is small and uncharged (Met-Ala-, Cys, Gly, Pro, Ser, Thr, or Val). Requires deformylation of the N(alpha)-formylated initiator methionine before it can be hydrolyzed.</text>
</comment>
<keyword evidence="4 6" id="KW-0479">Metal-binding</keyword>
<evidence type="ECO:0000256" key="3">
    <source>
        <dbReference type="ARBA" id="ARBA00022670"/>
    </source>
</evidence>
<dbReference type="Pfam" id="PF00557">
    <property type="entry name" value="Peptidase_M24"/>
    <property type="match status" value="1"/>
</dbReference>
<dbReference type="CDD" id="cd01086">
    <property type="entry name" value="MetAP1"/>
    <property type="match status" value="1"/>
</dbReference>
<dbReference type="Gene3D" id="3.90.230.10">
    <property type="entry name" value="Creatinase/methionine aminopeptidase superfamily"/>
    <property type="match status" value="1"/>
</dbReference>
<dbReference type="EMBL" id="MEZX01000002">
    <property type="protein sequence ID" value="OGD64895.1"/>
    <property type="molecule type" value="Genomic_DNA"/>
</dbReference>
<accession>A0A1F5EBY3</accession>
<evidence type="ECO:0000256" key="2">
    <source>
        <dbReference type="ARBA" id="ARBA00022438"/>
    </source>
</evidence>
<sequence length="241" mass="25558">MAKQDSQIKAGKIAARIHLDVARSLRPGLNLLEIENQIAAAITTSGGESAFKGYKGYPATSCLSVNSTVVHGIPFDYALRNGDVLSVDLGVKVDGWIVDCARSYEIGRATTSSQQLIKTTKRALDKAISLCRPGTRTGDLGNAIQKIVEDANFSVVRELTGHGVGKTLQEAPNVPNFGKRDTGAVLTEGMTLAIEPIVAASPVKLSIADDDWSIVASPKVMAAHWEDSVYISASGPIVLTR</sequence>
<dbReference type="GO" id="GO:0070006">
    <property type="term" value="F:metalloaminopeptidase activity"/>
    <property type="evidence" value="ECO:0007669"/>
    <property type="project" value="InterPro"/>
</dbReference>
<dbReference type="InterPro" id="IPR002467">
    <property type="entry name" value="Pept_M24A_MAP1"/>
</dbReference>
<dbReference type="SUPFAM" id="SSF55920">
    <property type="entry name" value="Creatinase/aminopeptidase"/>
    <property type="match status" value="1"/>
</dbReference>
<comment type="similarity">
    <text evidence="6">Belongs to the peptidase M24A family.</text>
</comment>
<keyword evidence="2 6" id="KW-0031">Aminopeptidase</keyword>
<organism evidence="8 9">
    <name type="scientific">Candidatus Berkelbacteria bacterium RIFCSPLOWO2_01_FULL_50_28</name>
    <dbReference type="NCBI Taxonomy" id="1797471"/>
    <lineage>
        <taxon>Bacteria</taxon>
        <taxon>Candidatus Berkelbacteria</taxon>
    </lineage>
</organism>
<evidence type="ECO:0000256" key="1">
    <source>
        <dbReference type="ARBA" id="ARBA00002521"/>
    </source>
</evidence>
<evidence type="ECO:0000256" key="5">
    <source>
        <dbReference type="ARBA" id="ARBA00022801"/>
    </source>
</evidence>
<comment type="cofactor">
    <cofactor evidence="6">
        <name>Co(2+)</name>
        <dbReference type="ChEBI" id="CHEBI:48828"/>
    </cofactor>
    <cofactor evidence="6">
        <name>Zn(2+)</name>
        <dbReference type="ChEBI" id="CHEBI:29105"/>
    </cofactor>
    <cofactor evidence="6">
        <name>Mn(2+)</name>
        <dbReference type="ChEBI" id="CHEBI:29035"/>
    </cofactor>
    <cofactor evidence="6">
        <name>Fe(2+)</name>
        <dbReference type="ChEBI" id="CHEBI:29033"/>
    </cofactor>
    <text evidence="6">Binds 2 divalent metal cations per subunit. Has a high-affinity and a low affinity metal-binding site. The true nature of the physiological cofactor is under debate. The enzyme is active with cobalt, zinc, manganese or divalent iron ions.</text>
</comment>
<evidence type="ECO:0000313" key="8">
    <source>
        <dbReference type="EMBL" id="OGD64895.1"/>
    </source>
</evidence>
<keyword evidence="5" id="KW-0378">Hydrolase</keyword>
<proteinExistence type="inferred from homology"/>
<protein>
    <recommendedName>
        <fullName evidence="6">Methionine aminopeptidase</fullName>
        <ecNumber evidence="6">3.4.11.18</ecNumber>
    </recommendedName>
</protein>
<evidence type="ECO:0000256" key="4">
    <source>
        <dbReference type="ARBA" id="ARBA00022723"/>
    </source>
</evidence>
<dbReference type="PRINTS" id="PR00599">
    <property type="entry name" value="MAPEPTIDASE"/>
</dbReference>
<comment type="catalytic activity">
    <reaction evidence="6">
        <text>Release of N-terminal amino acids, preferentially methionine, from peptides and arylamides.</text>
        <dbReference type="EC" id="3.4.11.18"/>
    </reaction>
</comment>
<dbReference type="GO" id="GO:0006508">
    <property type="term" value="P:proteolysis"/>
    <property type="evidence" value="ECO:0007669"/>
    <property type="project" value="UniProtKB-KW"/>
</dbReference>
<dbReference type="STRING" id="1797471.A3A71_02520"/>
<comment type="caution">
    <text evidence="8">The sequence shown here is derived from an EMBL/GenBank/DDBJ whole genome shotgun (WGS) entry which is preliminary data.</text>
</comment>
<dbReference type="Proteomes" id="UP000177481">
    <property type="component" value="Unassembled WGS sequence"/>
</dbReference>
<dbReference type="InterPro" id="IPR036005">
    <property type="entry name" value="Creatinase/aminopeptidase-like"/>
</dbReference>
<evidence type="ECO:0000313" key="9">
    <source>
        <dbReference type="Proteomes" id="UP000177481"/>
    </source>
</evidence>
<keyword evidence="3 6" id="KW-0645">Protease</keyword>
<dbReference type="InterPro" id="IPR001714">
    <property type="entry name" value="Pept_M24_MAP"/>
</dbReference>
<dbReference type="InterPro" id="IPR000994">
    <property type="entry name" value="Pept_M24"/>
</dbReference>
<dbReference type="NCBIfam" id="TIGR00500">
    <property type="entry name" value="met_pdase_I"/>
    <property type="match status" value="1"/>
</dbReference>
<reference evidence="8 9" key="1">
    <citation type="journal article" date="2016" name="Nat. Commun.">
        <title>Thousands of microbial genomes shed light on interconnected biogeochemical processes in an aquifer system.</title>
        <authorList>
            <person name="Anantharaman K."/>
            <person name="Brown C.T."/>
            <person name="Hug L.A."/>
            <person name="Sharon I."/>
            <person name="Castelle C.J."/>
            <person name="Probst A.J."/>
            <person name="Thomas B.C."/>
            <person name="Singh A."/>
            <person name="Wilkins M.J."/>
            <person name="Karaoz U."/>
            <person name="Brodie E.L."/>
            <person name="Williams K.H."/>
            <person name="Hubbard S.S."/>
            <person name="Banfield J.F."/>
        </authorList>
    </citation>
    <scope>NUCLEOTIDE SEQUENCE [LARGE SCALE GENOMIC DNA]</scope>
</reference>